<dbReference type="InterPro" id="IPR005119">
    <property type="entry name" value="LysR_subst-bd"/>
</dbReference>
<evidence type="ECO:0000256" key="5">
    <source>
        <dbReference type="ARBA" id="ARBA00023163"/>
    </source>
</evidence>
<name>A0A3A1YY83_9BURK</name>
<dbReference type="SUPFAM" id="SSF53850">
    <property type="entry name" value="Periplasmic binding protein-like II"/>
    <property type="match status" value="1"/>
</dbReference>
<keyword evidence="4" id="KW-0010">Activator</keyword>
<dbReference type="PANTHER" id="PTHR30293:SF2">
    <property type="entry name" value="TRANSCRIPTIONAL ACTIVATOR PROTEIN NHAR"/>
    <property type="match status" value="1"/>
</dbReference>
<evidence type="ECO:0000313" key="7">
    <source>
        <dbReference type="EMBL" id="RIY42128.1"/>
    </source>
</evidence>
<keyword evidence="3" id="KW-0238">DNA-binding</keyword>
<dbReference type="PANTHER" id="PTHR30293">
    <property type="entry name" value="TRANSCRIPTIONAL REGULATORY PROTEIN NAC-RELATED"/>
    <property type="match status" value="1"/>
</dbReference>
<dbReference type="InterPro" id="IPR036390">
    <property type="entry name" value="WH_DNA-bd_sf"/>
</dbReference>
<dbReference type="GO" id="GO:2000142">
    <property type="term" value="P:regulation of DNA-templated transcription initiation"/>
    <property type="evidence" value="ECO:0007669"/>
    <property type="project" value="TreeGrafter"/>
</dbReference>
<comment type="caution">
    <text evidence="7">The sequence shown here is derived from an EMBL/GenBank/DDBJ whole genome shotgun (WGS) entry which is preliminary data.</text>
</comment>
<dbReference type="OrthoDB" id="464481at2"/>
<evidence type="ECO:0000259" key="6">
    <source>
        <dbReference type="PROSITE" id="PS50931"/>
    </source>
</evidence>
<dbReference type="SUPFAM" id="SSF46785">
    <property type="entry name" value="Winged helix' DNA-binding domain"/>
    <property type="match status" value="1"/>
</dbReference>
<accession>A0A3A1YY83</accession>
<dbReference type="Gene3D" id="1.10.10.10">
    <property type="entry name" value="Winged helix-like DNA-binding domain superfamily/Winged helix DNA-binding domain"/>
    <property type="match status" value="1"/>
</dbReference>
<keyword evidence="2" id="KW-0805">Transcription regulation</keyword>
<dbReference type="InterPro" id="IPR036388">
    <property type="entry name" value="WH-like_DNA-bd_sf"/>
</dbReference>
<reference evidence="7 8" key="1">
    <citation type="submission" date="2017-08" db="EMBL/GenBank/DDBJ databases">
        <title>Pusillimonas indicus sp. nov., a member of the family Alcaligenaceae isolated from surface seawater.</title>
        <authorList>
            <person name="Li J."/>
        </authorList>
    </citation>
    <scope>NUCLEOTIDE SEQUENCE [LARGE SCALE GENOMIC DNA]</scope>
    <source>
        <strain evidence="7 8">L52-1-41</strain>
    </source>
</reference>
<evidence type="ECO:0000256" key="1">
    <source>
        <dbReference type="ARBA" id="ARBA00009437"/>
    </source>
</evidence>
<dbReference type="Proteomes" id="UP000266206">
    <property type="component" value="Unassembled WGS sequence"/>
</dbReference>
<dbReference type="GO" id="GO:0003700">
    <property type="term" value="F:DNA-binding transcription factor activity"/>
    <property type="evidence" value="ECO:0007669"/>
    <property type="project" value="InterPro"/>
</dbReference>
<evidence type="ECO:0000256" key="4">
    <source>
        <dbReference type="ARBA" id="ARBA00023159"/>
    </source>
</evidence>
<dbReference type="EMBL" id="NQYH01000001">
    <property type="protein sequence ID" value="RIY42128.1"/>
    <property type="molecule type" value="Genomic_DNA"/>
</dbReference>
<organism evidence="7 8">
    <name type="scientific">Neopusillimonas maritima</name>
    <dbReference type="NCBI Taxonomy" id="2026239"/>
    <lineage>
        <taxon>Bacteria</taxon>
        <taxon>Pseudomonadati</taxon>
        <taxon>Pseudomonadota</taxon>
        <taxon>Betaproteobacteria</taxon>
        <taxon>Burkholderiales</taxon>
        <taxon>Alcaligenaceae</taxon>
        <taxon>Neopusillimonas</taxon>
    </lineage>
</organism>
<feature type="domain" description="HTH lysR-type" evidence="6">
    <location>
        <begin position="1"/>
        <end position="58"/>
    </location>
</feature>
<dbReference type="Pfam" id="PF00126">
    <property type="entry name" value="HTH_1"/>
    <property type="match status" value="1"/>
</dbReference>
<sequence>MNYRHLYYFWIVGKEGGFARAASRLGVAVQTVSAQVRALEKDLGHELLKPDGRGVVLTDAGRRALVRADEIFQLGKVLQDEVAQIASRPVMRFSVGLSDGLSKLAAHTLLQPVLEESGLQLLCHEGELEALLSELAQYRLDVVLASQPAPPNPNLRLLSDRIASSEIDWFGPRKWVSQEAQQAFPEILATLPVLLPTRHSMLRLSLDRWFETYAIKPNIVGEFEDSALMAVFGAKGMGVFPTSRLGASDWALLPRLRRLGQCIGVHEDIYVVRHRRSDAHPLLQRVMRVSQLARGKGGF</sequence>
<dbReference type="GO" id="GO:0003677">
    <property type="term" value="F:DNA binding"/>
    <property type="evidence" value="ECO:0007669"/>
    <property type="project" value="UniProtKB-KW"/>
</dbReference>
<protein>
    <submittedName>
        <fullName evidence="7">LysR family transcriptional regulator</fullName>
    </submittedName>
</protein>
<dbReference type="AlphaFoldDB" id="A0A3A1YY83"/>
<comment type="similarity">
    <text evidence="1">Belongs to the LysR transcriptional regulatory family.</text>
</comment>
<dbReference type="PROSITE" id="PS50931">
    <property type="entry name" value="HTH_LYSR"/>
    <property type="match status" value="1"/>
</dbReference>
<dbReference type="Gene3D" id="3.40.190.290">
    <property type="match status" value="1"/>
</dbReference>
<dbReference type="Pfam" id="PF03466">
    <property type="entry name" value="LysR_substrate"/>
    <property type="match status" value="1"/>
</dbReference>
<evidence type="ECO:0000256" key="3">
    <source>
        <dbReference type="ARBA" id="ARBA00023125"/>
    </source>
</evidence>
<dbReference type="InterPro" id="IPR000847">
    <property type="entry name" value="LysR_HTH_N"/>
</dbReference>
<gene>
    <name evidence="7" type="ORF">CJP73_01400</name>
</gene>
<evidence type="ECO:0000256" key="2">
    <source>
        <dbReference type="ARBA" id="ARBA00023015"/>
    </source>
</evidence>
<keyword evidence="5" id="KW-0804">Transcription</keyword>
<dbReference type="RefSeq" id="WP_114421216.1">
    <property type="nucleotide sequence ID" value="NZ_NQYH01000001.1"/>
</dbReference>
<evidence type="ECO:0000313" key="8">
    <source>
        <dbReference type="Proteomes" id="UP000266206"/>
    </source>
</evidence>
<proteinExistence type="inferred from homology"/>